<feature type="region of interest" description="Disordered" evidence="1">
    <location>
        <begin position="97"/>
        <end position="126"/>
    </location>
</feature>
<feature type="non-terminal residue" evidence="2">
    <location>
        <position position="126"/>
    </location>
</feature>
<dbReference type="Pfam" id="PF07004">
    <property type="entry name" value="SHIPPO-rpt"/>
    <property type="match status" value="2"/>
</dbReference>
<evidence type="ECO:0000313" key="2">
    <source>
        <dbReference type="EMBL" id="JAT21806.1"/>
    </source>
</evidence>
<reference evidence="2" key="1">
    <citation type="submission" date="2015-11" db="EMBL/GenBank/DDBJ databases">
        <title>De novo transcriptome assembly of four potential Pierce s Disease insect vectors from Arizona vineyards.</title>
        <authorList>
            <person name="Tassone E.E."/>
        </authorList>
    </citation>
    <scope>NUCLEOTIDE SEQUENCE</scope>
</reference>
<dbReference type="EMBL" id="GEBQ01018171">
    <property type="protein sequence ID" value="JAT21806.1"/>
    <property type="molecule type" value="Transcribed_RNA"/>
</dbReference>
<evidence type="ECO:0000256" key="1">
    <source>
        <dbReference type="SAM" id="MobiDB-lite"/>
    </source>
</evidence>
<accession>A0A1B6LDN9</accession>
<gene>
    <name evidence="2" type="ORF">g.16419</name>
</gene>
<name>A0A1B6LDN9_9HEMI</name>
<dbReference type="AlphaFoldDB" id="A0A1B6LDN9"/>
<proteinExistence type="predicted"/>
<dbReference type="InterPro" id="IPR010736">
    <property type="entry name" value="SHIPPO-rpt"/>
</dbReference>
<organism evidence="2">
    <name type="scientific">Graphocephala atropunctata</name>
    <dbReference type="NCBI Taxonomy" id="36148"/>
    <lineage>
        <taxon>Eukaryota</taxon>
        <taxon>Metazoa</taxon>
        <taxon>Ecdysozoa</taxon>
        <taxon>Arthropoda</taxon>
        <taxon>Hexapoda</taxon>
        <taxon>Insecta</taxon>
        <taxon>Pterygota</taxon>
        <taxon>Neoptera</taxon>
        <taxon>Paraneoptera</taxon>
        <taxon>Hemiptera</taxon>
        <taxon>Auchenorrhyncha</taxon>
        <taxon>Membracoidea</taxon>
        <taxon>Cicadellidae</taxon>
        <taxon>Cicadellinae</taxon>
        <taxon>Cicadellini</taxon>
        <taxon>Graphocephala</taxon>
    </lineage>
</organism>
<protein>
    <submittedName>
        <fullName evidence="2">Uncharacterized protein</fullName>
    </submittedName>
</protein>
<sequence>MAGKEGKYNQSPGPNAYSLPPLVGYKKHDITKWKNPAYRIGFHTKELQQHFGPGPAYRIDKMTRYGKAYFPSTRLGKRITPIGKMIGPGPGAYNPDLKKVGKIKHNGPTFGVRPDPPLKSLGPGPS</sequence>
<feature type="region of interest" description="Disordered" evidence="1">
    <location>
        <begin position="1"/>
        <end position="21"/>
    </location>
</feature>